<sequence length="228" mass="25279">MGFLDFDNEHGIRALNEWVATRSYIESHSPTQADATCFKAIDSIPDASLYPHAARWYKHIASYETEFADLPGDVAKPIEAYGSGGNNPSLQTAPNAGNEEGDEEIDLFDSEEEEDPEAARIREQRLADYKKRKAAKPKTIAKSVVTLDVKPWDDETNMVELEAAVRGIGKDGLVWGASKLVPVGFGIKKLQLVVVVEDDKISTQDLQDEIEAFEDYVQSSDIVSFQKL</sequence>
<dbReference type="Proteomes" id="UP001143910">
    <property type="component" value="Unassembled WGS sequence"/>
</dbReference>
<keyword evidence="2" id="KW-1185">Reference proteome</keyword>
<evidence type="ECO:0000313" key="1">
    <source>
        <dbReference type="EMBL" id="KAJ2972731.1"/>
    </source>
</evidence>
<gene>
    <name evidence="1" type="ORF">NQ176_g6989</name>
</gene>
<proteinExistence type="predicted"/>
<organism evidence="1 2">
    <name type="scientific">Zarea fungicola</name>
    <dbReference type="NCBI Taxonomy" id="93591"/>
    <lineage>
        <taxon>Eukaryota</taxon>
        <taxon>Fungi</taxon>
        <taxon>Dikarya</taxon>
        <taxon>Ascomycota</taxon>
        <taxon>Pezizomycotina</taxon>
        <taxon>Sordariomycetes</taxon>
        <taxon>Hypocreomycetidae</taxon>
        <taxon>Hypocreales</taxon>
        <taxon>Cordycipitaceae</taxon>
        <taxon>Zarea</taxon>
    </lineage>
</organism>
<evidence type="ECO:0000313" key="2">
    <source>
        <dbReference type="Proteomes" id="UP001143910"/>
    </source>
</evidence>
<dbReference type="EMBL" id="JANJQO010001093">
    <property type="protein sequence ID" value="KAJ2972731.1"/>
    <property type="molecule type" value="Genomic_DNA"/>
</dbReference>
<reference evidence="1" key="1">
    <citation type="submission" date="2022-08" db="EMBL/GenBank/DDBJ databases">
        <title>Genome Sequence of Lecanicillium fungicola.</title>
        <authorList>
            <person name="Buettner E."/>
        </authorList>
    </citation>
    <scope>NUCLEOTIDE SEQUENCE</scope>
    <source>
        <strain evidence="1">Babe33</strain>
    </source>
</reference>
<comment type="caution">
    <text evidence="1">The sequence shown here is derived from an EMBL/GenBank/DDBJ whole genome shotgun (WGS) entry which is preliminary data.</text>
</comment>
<accession>A0ACC1N2M8</accession>
<name>A0ACC1N2M8_9HYPO</name>
<protein>
    <submittedName>
        <fullName evidence="1">Uncharacterized protein</fullName>
    </submittedName>
</protein>